<keyword evidence="1" id="KW-0732">Signal</keyword>
<evidence type="ECO:0000313" key="2">
    <source>
        <dbReference type="EMBL" id="EDO10304.1"/>
    </source>
</evidence>
<name>A0AAN3A5C1_BACO1</name>
<dbReference type="RefSeq" id="WP_004300062.1">
    <property type="nucleotide sequence ID" value="NZ_DS264582.1"/>
</dbReference>
<comment type="caution">
    <text evidence="2">The sequence shown here is derived from an EMBL/GenBank/DDBJ whole genome shotgun (WGS) entry which is preliminary data.</text>
</comment>
<reference evidence="3" key="2">
    <citation type="submission" date="2007-04" db="EMBL/GenBank/DDBJ databases">
        <title>Draft genome sequence of Bacteroides ovatus (ATCC 8483).</title>
        <authorList>
            <person name="Sudarsanam P."/>
            <person name="Ley R."/>
            <person name="Guruge J."/>
            <person name="Turnbaugh P.J."/>
            <person name="Mahowald M."/>
            <person name="Liep D."/>
            <person name="Gordon J."/>
        </authorList>
    </citation>
    <scope>NUCLEOTIDE SEQUENCE [LARGE SCALE GENOMIC DNA]</scope>
    <source>
        <strain evidence="3">ATCC 8483 / DSM 1896 / JCM 5824 / BCRC 10623 / CCUG 4943 / NCTC 11153</strain>
    </source>
</reference>
<gene>
    <name evidence="2" type="ORF">BACOVA_03750</name>
</gene>
<dbReference type="EMBL" id="AAXF02000052">
    <property type="protein sequence ID" value="EDO10304.1"/>
    <property type="molecule type" value="Genomic_DNA"/>
</dbReference>
<dbReference type="Gene3D" id="2.40.160.10">
    <property type="entry name" value="Porin"/>
    <property type="match status" value="1"/>
</dbReference>
<dbReference type="InterPro" id="IPR010870">
    <property type="entry name" value="Porin_O/P"/>
</dbReference>
<dbReference type="GeneID" id="29452645"/>
<evidence type="ECO:0000256" key="1">
    <source>
        <dbReference type="SAM" id="SignalP"/>
    </source>
</evidence>
<dbReference type="AlphaFoldDB" id="A0AAN3A5C1"/>
<feature type="chain" id="PRO_5042925297" evidence="1">
    <location>
        <begin position="21"/>
        <end position="456"/>
    </location>
</feature>
<dbReference type="Pfam" id="PF07396">
    <property type="entry name" value="Porin_O_P"/>
    <property type="match status" value="1"/>
</dbReference>
<dbReference type="Proteomes" id="UP000005475">
    <property type="component" value="Unassembled WGS sequence"/>
</dbReference>
<dbReference type="SUPFAM" id="SSF56935">
    <property type="entry name" value="Porins"/>
    <property type="match status" value="1"/>
</dbReference>
<accession>A0AAN3A5C1</accession>
<organism evidence="2 3">
    <name type="scientific">Bacteroides ovatus (strain ATCC 8483 / DSM 1896 / JCM 5824 / BCRC 10623 / CCUG 4943 / NCTC 11153)</name>
    <dbReference type="NCBI Taxonomy" id="411476"/>
    <lineage>
        <taxon>Bacteria</taxon>
        <taxon>Pseudomonadati</taxon>
        <taxon>Bacteroidota</taxon>
        <taxon>Bacteroidia</taxon>
        <taxon>Bacteroidales</taxon>
        <taxon>Bacteroidaceae</taxon>
        <taxon>Bacteroides</taxon>
    </lineage>
</organism>
<reference evidence="2 3" key="1">
    <citation type="submission" date="2007-03" db="EMBL/GenBank/DDBJ databases">
        <authorList>
            <person name="Fulton L."/>
            <person name="Clifton S."/>
            <person name="Fulton B."/>
            <person name="Xu J."/>
            <person name="Minx P."/>
            <person name="Pepin K.H."/>
            <person name="Johnson M."/>
            <person name="Thiruvilangam P."/>
            <person name="Bhonagiri V."/>
            <person name="Nash W.E."/>
            <person name="Mardis E.R."/>
            <person name="Wilson R.K."/>
        </authorList>
    </citation>
    <scope>NUCLEOTIDE SEQUENCE [LARGE SCALE GENOMIC DNA]</scope>
    <source>
        <strain evidence="3">ATCC 8483 / DSM 1896 / JCM 5824 / BCRC 10623 / CCUG 4943 / NCTC 11153</strain>
    </source>
</reference>
<protein>
    <submittedName>
        <fullName evidence="2">Phosphate-selective porin O and P</fullName>
    </submittedName>
</protein>
<proteinExistence type="predicted"/>
<evidence type="ECO:0000313" key="3">
    <source>
        <dbReference type="Proteomes" id="UP000005475"/>
    </source>
</evidence>
<dbReference type="InterPro" id="IPR023614">
    <property type="entry name" value="Porin_dom_sf"/>
</dbReference>
<sequence>MRKRNMILVAGLLAFTSVWGQNTTSGWEDESGKIPVKAYFESGKLHFASKNENFHLWFDNRIYLDAAVYSPTSNVDDLTSKTNKDLEDDDNQFRFSNGVSIRRARFGVKATLYKKWFAELDLDFAYNEVEIKDMYLGYKFNNHFFVKAGNFKVPMSMERTTSSKYLMASERPMAVEAFADGRRLGLVGTGWGKHWWASAGVFGREVDLIQKERNRGNDGYALATRVAVSPIYNEDMTIHVGGYFNYQTPSGSGLENKTVLFRTFPESRVDRRRFVQAEISNVNHYYTTGFELGFRYRKLLTYGEYIYNNISRYTYGANNQKTDLKNAVFNGWYATASYMILGENRQYSPDEAEFGPMKMRRKGGNLEVAARISNINMNDFHDPAAYITGGKATSYSASLNWYPVRNVVIGLNYIYMNNDKYADSKGQITKGGKPLSEVMPSGIDFNVFQLRTMISF</sequence>
<feature type="signal peptide" evidence="1">
    <location>
        <begin position="1"/>
        <end position="20"/>
    </location>
</feature>